<dbReference type="Pfam" id="PF06808">
    <property type="entry name" value="DctM"/>
    <property type="match status" value="1"/>
</dbReference>
<feature type="transmembrane region" description="Helical" evidence="9">
    <location>
        <begin position="64"/>
        <end position="83"/>
    </location>
</feature>
<sequence>MMQDHGATEADSATLGGRAARALCQAMLWLAVAGVVAMALSTTYDVGVRYVLNAPTVWATELSTYFLIATIFLGAGATHLAGANVRVEFLPNLLQGAMRRDLEIACAWVGLLIVVLAAWQSALMVASDYVNEARIFSLLLTPTWMPKLPIAVGLGGLALALLVEIETLSVHLPRWRQTLPYALVLVLALLLLSFGRDVPMSGIGRIDLGSVLVLAVVLAGSFVAGLRPGLLVAGGLLGCIALFAVAKDWGAGTLALLLFAGIAGFLATGLRIAFALALVGLLAIYFLLPMPFPMTIAERAWSGVNSFSLTAVPLYVLMGALLVRSRLSDELFVVMARVLAPLPGGLAHAATAGCGIFAAVSGSSVATAATVGSVACPEMTRRRYSPALAYGSVAAGGTLGILIPPSVPMIIYATTVGVSVVELFLAGILPGLLMMGLFMAVILGWVWLRPDAAPSIRRGEEPALSRDSLVDSGLVLLLILMVIGSLYGGLATASETGAIGAAAAFLFALARGRLSFPMLRACLKETVTVTSFIFIIVVGANILSYGFDFLKVSQQVMALATEGGVGRWTVFLAIILVYVILGMFLDSISMLVLTLPVVFPVSQALGFDPIWMGVVLVIMAEVGLITPPVGMNLFVLQGIGKDVSLRTIALGALPFLGAMMLTVLLLCLLPAIALVLPAMMK</sequence>
<dbReference type="InterPro" id="IPR004681">
    <property type="entry name" value="TRAP_DctM"/>
</dbReference>
<keyword evidence="3" id="KW-1003">Cell membrane</keyword>
<reference evidence="12 13" key="1">
    <citation type="submission" date="2020-02" db="EMBL/GenBank/DDBJ databases">
        <authorList>
            <person name="Kim H.M."/>
            <person name="Jeon C.O."/>
        </authorList>
    </citation>
    <scope>NUCLEOTIDE SEQUENCE [LARGE SCALE GENOMIC DNA]</scope>
    <source>
        <strain evidence="12 13">PeD5</strain>
    </source>
</reference>
<feature type="transmembrane region" description="Helical" evidence="9">
    <location>
        <begin position="300"/>
        <end position="325"/>
    </location>
</feature>
<keyword evidence="6 9" id="KW-1133">Transmembrane helix</keyword>
<evidence type="ECO:0000256" key="7">
    <source>
        <dbReference type="ARBA" id="ARBA00023136"/>
    </source>
</evidence>
<evidence type="ECO:0000256" key="6">
    <source>
        <dbReference type="ARBA" id="ARBA00022989"/>
    </source>
</evidence>
<dbReference type="GO" id="GO:0022857">
    <property type="term" value="F:transmembrane transporter activity"/>
    <property type="evidence" value="ECO:0007669"/>
    <property type="project" value="UniProtKB-UniRule"/>
</dbReference>
<feature type="transmembrane region" description="Helical" evidence="9">
    <location>
        <begin position="610"/>
        <end position="635"/>
    </location>
</feature>
<evidence type="ECO:0000259" key="11">
    <source>
        <dbReference type="Pfam" id="PF06808"/>
    </source>
</evidence>
<comment type="caution">
    <text evidence="12">The sequence shown here is derived from an EMBL/GenBank/DDBJ whole genome shotgun (WGS) entry which is preliminary data.</text>
</comment>
<accession>A0A6M1LNH8</accession>
<feature type="transmembrane region" description="Helical" evidence="9">
    <location>
        <begin position="567"/>
        <end position="598"/>
    </location>
</feature>
<feature type="transmembrane region" description="Helical" evidence="9">
    <location>
        <begin position="655"/>
        <end position="676"/>
    </location>
</feature>
<dbReference type="RefSeq" id="WP_164695475.1">
    <property type="nucleotide sequence ID" value="NZ_JAAIKB010000006.1"/>
</dbReference>
<evidence type="ECO:0000259" key="10">
    <source>
        <dbReference type="Pfam" id="PF04290"/>
    </source>
</evidence>
<feature type="transmembrane region" description="Helical" evidence="9">
    <location>
        <begin position="26"/>
        <end position="44"/>
    </location>
</feature>
<feature type="transmembrane region" description="Helical" evidence="9">
    <location>
        <begin position="345"/>
        <end position="375"/>
    </location>
</feature>
<evidence type="ECO:0000256" key="8">
    <source>
        <dbReference type="RuleBase" id="RU369079"/>
    </source>
</evidence>
<evidence type="ECO:0000313" key="13">
    <source>
        <dbReference type="Proteomes" id="UP000475385"/>
    </source>
</evidence>
<feature type="transmembrane region" description="Helical" evidence="9">
    <location>
        <begin position="469"/>
        <end position="490"/>
    </location>
</feature>
<feature type="domain" description="Tripartite ATP-independent periplasmic transporters DctQ component" evidence="10">
    <location>
        <begin position="38"/>
        <end position="165"/>
    </location>
</feature>
<name>A0A6M1LNH8_9PROT</name>
<protein>
    <submittedName>
        <fullName evidence="12">TRAP transporter large permease subunit</fullName>
    </submittedName>
</protein>
<feature type="transmembrane region" description="Helical" evidence="9">
    <location>
        <begin position="255"/>
        <end position="288"/>
    </location>
</feature>
<comment type="subcellular location">
    <subcellularLocation>
        <location evidence="1 8">Cell inner membrane</location>
        <topology evidence="1 8">Multi-pass membrane protein</topology>
    </subcellularLocation>
</comment>
<keyword evidence="5 9" id="KW-0812">Transmembrane</keyword>
<evidence type="ECO:0000256" key="5">
    <source>
        <dbReference type="ARBA" id="ARBA00022692"/>
    </source>
</evidence>
<feature type="transmembrane region" description="Helical" evidence="9">
    <location>
        <begin position="230"/>
        <end position="249"/>
    </location>
</feature>
<feature type="transmembrane region" description="Helical" evidence="9">
    <location>
        <begin position="202"/>
        <end position="223"/>
    </location>
</feature>
<evidence type="ECO:0000256" key="4">
    <source>
        <dbReference type="ARBA" id="ARBA00022519"/>
    </source>
</evidence>
<organism evidence="12 13">
    <name type="scientific">Falsiroseomonas algicola</name>
    <dbReference type="NCBI Taxonomy" id="2716930"/>
    <lineage>
        <taxon>Bacteria</taxon>
        <taxon>Pseudomonadati</taxon>
        <taxon>Pseudomonadota</taxon>
        <taxon>Alphaproteobacteria</taxon>
        <taxon>Acetobacterales</taxon>
        <taxon>Roseomonadaceae</taxon>
        <taxon>Falsiroseomonas</taxon>
    </lineage>
</organism>
<feature type="transmembrane region" description="Helical" evidence="9">
    <location>
        <begin position="104"/>
        <end position="126"/>
    </location>
</feature>
<feature type="transmembrane region" description="Helical" evidence="9">
    <location>
        <begin position="178"/>
        <end position="196"/>
    </location>
</feature>
<evidence type="ECO:0000256" key="1">
    <source>
        <dbReference type="ARBA" id="ARBA00004429"/>
    </source>
</evidence>
<dbReference type="PANTHER" id="PTHR33362">
    <property type="entry name" value="SIALIC ACID TRAP TRANSPORTER PERMEASE PROTEIN SIAT-RELATED"/>
    <property type="match status" value="1"/>
</dbReference>
<keyword evidence="2 8" id="KW-0813">Transport</keyword>
<dbReference type="InterPro" id="IPR055348">
    <property type="entry name" value="DctQ"/>
</dbReference>
<dbReference type="AlphaFoldDB" id="A0A6M1LNH8"/>
<feature type="transmembrane region" description="Helical" evidence="9">
    <location>
        <begin position="387"/>
        <end position="411"/>
    </location>
</feature>
<proteinExistence type="predicted"/>
<feature type="domain" description="TRAP C4-dicarboxylate transport system permease DctM subunit" evidence="11">
    <location>
        <begin position="260"/>
        <end position="672"/>
    </location>
</feature>
<evidence type="ECO:0000313" key="12">
    <source>
        <dbReference type="EMBL" id="NGM21569.1"/>
    </source>
</evidence>
<dbReference type="Pfam" id="PF04290">
    <property type="entry name" value="DctQ"/>
    <property type="match status" value="1"/>
</dbReference>
<evidence type="ECO:0000256" key="3">
    <source>
        <dbReference type="ARBA" id="ARBA00022475"/>
    </source>
</evidence>
<keyword evidence="13" id="KW-1185">Reference proteome</keyword>
<dbReference type="Proteomes" id="UP000475385">
    <property type="component" value="Unassembled WGS sequence"/>
</dbReference>
<reference evidence="12 13" key="2">
    <citation type="submission" date="2020-03" db="EMBL/GenBank/DDBJ databases">
        <title>Roseomonas stagni sp. nov., isolated from pond water in Japan.</title>
        <authorList>
            <person name="Furuhata K."/>
            <person name="Miyamoto H."/>
            <person name="Goto K."/>
        </authorList>
    </citation>
    <scope>NUCLEOTIDE SEQUENCE [LARGE SCALE GENOMIC DNA]</scope>
    <source>
        <strain evidence="12 13">PeD5</strain>
    </source>
</reference>
<gene>
    <name evidence="12" type="ORF">G3576_16215</name>
</gene>
<dbReference type="PANTHER" id="PTHR33362:SF5">
    <property type="entry name" value="C4-DICARBOXYLATE TRAP TRANSPORTER LARGE PERMEASE PROTEIN DCTM"/>
    <property type="match status" value="1"/>
</dbReference>
<keyword evidence="4 8" id="KW-0997">Cell inner membrane</keyword>
<evidence type="ECO:0000256" key="2">
    <source>
        <dbReference type="ARBA" id="ARBA00022448"/>
    </source>
</evidence>
<dbReference type="EMBL" id="JAAIKB010000006">
    <property type="protein sequence ID" value="NGM21569.1"/>
    <property type="molecule type" value="Genomic_DNA"/>
</dbReference>
<keyword evidence="7 9" id="KW-0472">Membrane</keyword>
<feature type="transmembrane region" description="Helical" evidence="9">
    <location>
        <begin position="526"/>
        <end position="547"/>
    </location>
</feature>
<feature type="transmembrane region" description="Helical" evidence="9">
    <location>
        <begin position="496"/>
        <end position="514"/>
    </location>
</feature>
<feature type="transmembrane region" description="Helical" evidence="9">
    <location>
        <begin position="146"/>
        <end position="166"/>
    </location>
</feature>
<dbReference type="InterPro" id="IPR010656">
    <property type="entry name" value="DctM"/>
</dbReference>
<evidence type="ECO:0000256" key="9">
    <source>
        <dbReference type="SAM" id="Phobius"/>
    </source>
</evidence>
<comment type="function">
    <text evidence="8">Part of the tripartite ATP-independent periplasmic (TRAP) transport system.</text>
</comment>
<dbReference type="NCBIfam" id="TIGR00786">
    <property type="entry name" value="dctM"/>
    <property type="match status" value="1"/>
</dbReference>
<feature type="transmembrane region" description="Helical" evidence="9">
    <location>
        <begin position="423"/>
        <end position="448"/>
    </location>
</feature>
<dbReference type="GO" id="GO:0005886">
    <property type="term" value="C:plasma membrane"/>
    <property type="evidence" value="ECO:0007669"/>
    <property type="project" value="UniProtKB-SubCell"/>
</dbReference>